<feature type="transmembrane region" description="Helical" evidence="1">
    <location>
        <begin position="20"/>
        <end position="37"/>
    </location>
</feature>
<sequence length="64" mass="7578">IVNLFLKKCYNMKKKTQKEFILVSTKIYIYIYIYIYIEVGDVCGIFISGEKVFKEKNTITKAIE</sequence>
<keyword evidence="1" id="KW-1133">Transmembrane helix</keyword>
<protein>
    <submittedName>
        <fullName evidence="2">Uncharacterized protein</fullName>
    </submittedName>
</protein>
<keyword evidence="1" id="KW-0812">Transmembrane</keyword>
<evidence type="ECO:0000313" key="3">
    <source>
        <dbReference type="Proteomes" id="UP000707147"/>
    </source>
</evidence>
<gene>
    <name evidence="2" type="ORF">KEC49_02770</name>
</gene>
<name>A0ABS5V9M7_9MOLU</name>
<dbReference type="Proteomes" id="UP000707147">
    <property type="component" value="Unassembled WGS sequence"/>
</dbReference>
<organism evidence="2 3">
    <name type="scientific">'Elaeagnus angustifolia' witches'-broom phytoplasma</name>
    <dbReference type="NCBI Taxonomy" id="1538355"/>
    <lineage>
        <taxon>Bacteria</taxon>
        <taxon>Bacillati</taxon>
        <taxon>Mycoplasmatota</taxon>
        <taxon>Mollicutes</taxon>
        <taxon>Acholeplasmatales</taxon>
        <taxon>Acholeplasmataceae</taxon>
        <taxon>Candidatus Phytoplasma</taxon>
        <taxon>16SrI (Aster yellows group)</taxon>
    </lineage>
</organism>
<accession>A0ABS5V9M7</accession>
<comment type="caution">
    <text evidence="2">The sequence shown here is derived from an EMBL/GenBank/DDBJ whole genome shotgun (WGS) entry which is preliminary data.</text>
</comment>
<feature type="non-terminal residue" evidence="2">
    <location>
        <position position="1"/>
    </location>
</feature>
<dbReference type="EMBL" id="JAHFWK010001133">
    <property type="protein sequence ID" value="MBT1577035.1"/>
    <property type="molecule type" value="Genomic_DNA"/>
</dbReference>
<keyword evidence="1" id="KW-0472">Membrane</keyword>
<evidence type="ECO:0000313" key="2">
    <source>
        <dbReference type="EMBL" id="MBT1577035.1"/>
    </source>
</evidence>
<proteinExistence type="predicted"/>
<keyword evidence="3" id="KW-1185">Reference proteome</keyword>
<reference evidence="3" key="1">
    <citation type="journal article" date="2022" name="Forests">
        <title>Identification of Endophytic Microbiota of Phytoplasma-Infected Russian Olive Trees Elaeagnus angustifolia L. in the Northwest of Iran.</title>
        <authorList>
            <person name="Azizpour N."/>
            <person name="Nematollahi S."/>
            <person name="Khakvar R."/>
            <person name="Jamshidi M."/>
            <person name="Norouzi-Beirami M.H."/>
        </authorList>
    </citation>
    <scope>NUCLEOTIDE SEQUENCE [LARGE SCALE GENOMIC DNA]</scope>
    <source>
        <strain evidence="3">TBZ1</strain>
    </source>
</reference>
<evidence type="ECO:0000256" key="1">
    <source>
        <dbReference type="SAM" id="Phobius"/>
    </source>
</evidence>